<dbReference type="InterPro" id="IPR035979">
    <property type="entry name" value="RBD_domain_sf"/>
</dbReference>
<dbReference type="PROSITE" id="PS50102">
    <property type="entry name" value="RRM"/>
    <property type="match status" value="1"/>
</dbReference>
<comment type="function">
    <text evidence="7">Component of the spliceosomal U1 snRNP, which is essential for recognition of the pre-mRNA 5' splice-site and the subsequent assembly of the spliceosome. SNRNP70 binds to the loop I region of U1-snRNA.</text>
</comment>
<keyword evidence="6 11" id="KW-0687">Ribonucleoprotein</keyword>
<comment type="caution">
    <text evidence="11">The sequence shown here is derived from an EMBL/GenBank/DDBJ whole genome shotgun (WGS) entry which is preliminary data.</text>
</comment>
<dbReference type="InterPro" id="IPR051183">
    <property type="entry name" value="U1_U11-U12_snRNP_70-35kDa"/>
</dbReference>
<dbReference type="GO" id="GO:0071011">
    <property type="term" value="C:precatalytic spliceosome"/>
    <property type="evidence" value="ECO:0007669"/>
    <property type="project" value="TreeGrafter"/>
</dbReference>
<evidence type="ECO:0000313" key="12">
    <source>
        <dbReference type="Proteomes" id="UP001054945"/>
    </source>
</evidence>
<evidence type="ECO:0000256" key="9">
    <source>
        <dbReference type="SAM" id="MobiDB-lite"/>
    </source>
</evidence>
<dbReference type="InterPro" id="IPR012677">
    <property type="entry name" value="Nucleotide-bd_a/b_plait_sf"/>
</dbReference>
<organism evidence="11 12">
    <name type="scientific">Caerostris extrusa</name>
    <name type="common">Bark spider</name>
    <name type="synonym">Caerostris bankana</name>
    <dbReference type="NCBI Taxonomy" id="172846"/>
    <lineage>
        <taxon>Eukaryota</taxon>
        <taxon>Metazoa</taxon>
        <taxon>Ecdysozoa</taxon>
        <taxon>Arthropoda</taxon>
        <taxon>Chelicerata</taxon>
        <taxon>Arachnida</taxon>
        <taxon>Araneae</taxon>
        <taxon>Araneomorphae</taxon>
        <taxon>Entelegynae</taxon>
        <taxon>Araneoidea</taxon>
        <taxon>Araneidae</taxon>
        <taxon>Caerostris</taxon>
    </lineage>
</organism>
<dbReference type="GO" id="GO:0030619">
    <property type="term" value="F:U1 snRNA binding"/>
    <property type="evidence" value="ECO:0007669"/>
    <property type="project" value="TreeGrafter"/>
</dbReference>
<dbReference type="InterPro" id="IPR000504">
    <property type="entry name" value="RRM_dom"/>
</dbReference>
<evidence type="ECO:0000259" key="10">
    <source>
        <dbReference type="PROSITE" id="PS50102"/>
    </source>
</evidence>
<feature type="compositionally biased region" description="Basic and acidic residues" evidence="9">
    <location>
        <begin position="277"/>
        <end position="286"/>
    </location>
</feature>
<gene>
    <name evidence="11" type="primary">snRNP-U1-70K</name>
    <name evidence="11" type="ORF">CEXT_578202</name>
</gene>
<feature type="compositionally biased region" description="Basic residues" evidence="9">
    <location>
        <begin position="313"/>
        <end position="341"/>
    </location>
</feature>
<dbReference type="FunFam" id="3.30.70.330:FF:001585">
    <property type="entry name" value="U1 small nuclear ribonucleoprotein 70 kDa"/>
    <property type="match status" value="1"/>
</dbReference>
<dbReference type="Pfam" id="PF00076">
    <property type="entry name" value="RRM_1"/>
    <property type="match status" value="1"/>
</dbReference>
<feature type="compositionally biased region" description="Basic and acidic residues" evidence="9">
    <location>
        <begin position="342"/>
        <end position="376"/>
    </location>
</feature>
<feature type="compositionally biased region" description="Low complexity" evidence="9">
    <location>
        <begin position="387"/>
        <end position="408"/>
    </location>
</feature>
<comment type="subcellular location">
    <subcellularLocation>
        <location evidence="1">Nucleus speckle</location>
    </subcellularLocation>
    <subcellularLocation>
        <location evidence="2">Nucleus</location>
        <location evidence="2">Nucleoplasm</location>
    </subcellularLocation>
</comment>
<evidence type="ECO:0000256" key="2">
    <source>
        <dbReference type="ARBA" id="ARBA00004642"/>
    </source>
</evidence>
<dbReference type="GO" id="GO:0016607">
    <property type="term" value="C:nuclear speck"/>
    <property type="evidence" value="ECO:0007669"/>
    <property type="project" value="UniProtKB-SubCell"/>
</dbReference>
<dbReference type="Gene3D" id="3.30.70.330">
    <property type="match status" value="1"/>
</dbReference>
<dbReference type="Pfam" id="PF12220">
    <property type="entry name" value="U1snRNP70_N"/>
    <property type="match status" value="1"/>
</dbReference>
<dbReference type="Proteomes" id="UP001054945">
    <property type="component" value="Unassembled WGS sequence"/>
</dbReference>
<dbReference type="GO" id="GO:0071004">
    <property type="term" value="C:U2-type prespliceosome"/>
    <property type="evidence" value="ECO:0007669"/>
    <property type="project" value="TreeGrafter"/>
</dbReference>
<keyword evidence="12" id="KW-1185">Reference proteome</keyword>
<keyword evidence="4 8" id="KW-0694">RNA-binding</keyword>
<dbReference type="AlphaFoldDB" id="A0AAV4T829"/>
<evidence type="ECO:0000256" key="8">
    <source>
        <dbReference type="PROSITE-ProRule" id="PRU00176"/>
    </source>
</evidence>
<dbReference type="GO" id="GO:0005685">
    <property type="term" value="C:U1 snRNP"/>
    <property type="evidence" value="ECO:0007669"/>
    <property type="project" value="TreeGrafter"/>
</dbReference>
<sequence length="408" mass="47822">MTQFLPPNLLALFKPRDPIPFLPPVDKLPHEKRTAGYTGIAEFVNQFEDPAKTPAPVKIKTKDERRAEKRQQKAEATAYKLEQDIAMWFPAKNPNATVDPYKTLFVARVNYDTSEAKLRREFEMYGPVKKIGLVHDLDRKPRGALRYGWCLLMKHSGTYIETCLKILRKALVCMYAAYKHADGKKIEGKRVLVDVERGRTIKGWLPRRLGGGLGGTRRGGPDVNLKHSGREENRNEDRYIERERPERPERRRSRSRSRERRRASRERHRGDRHKRDRSRDRERNRDLAVGPGATDASMDVSNEGAPVPEAPRKERRRSRSRDRDRKRRRSRSRDRERKRRDHDRNRDRGDRESRREHGGDREERAAVKEDRVKEEPTEPEPMQDGFNNAGYEGEYNYNNGENNAYDGY</sequence>
<evidence type="ECO:0000256" key="7">
    <source>
        <dbReference type="ARBA" id="ARBA00058765"/>
    </source>
</evidence>
<feature type="compositionally biased region" description="Basic and acidic residues" evidence="9">
    <location>
        <begin position="224"/>
        <end position="249"/>
    </location>
</feature>
<dbReference type="GO" id="GO:0000398">
    <property type="term" value="P:mRNA splicing, via spliceosome"/>
    <property type="evidence" value="ECO:0007669"/>
    <property type="project" value="TreeGrafter"/>
</dbReference>
<dbReference type="PANTHER" id="PTHR13952:SF5">
    <property type="entry name" value="U1 SMALL NUCLEAR RIBONUCLEOPROTEIN 70 KDA"/>
    <property type="match status" value="1"/>
</dbReference>
<evidence type="ECO:0000256" key="4">
    <source>
        <dbReference type="ARBA" id="ARBA00022884"/>
    </source>
</evidence>
<protein>
    <recommendedName>
        <fullName evidence="3">U1 small nuclear ribonucleoprotein 70 kDa</fullName>
    </recommendedName>
</protein>
<evidence type="ECO:0000256" key="6">
    <source>
        <dbReference type="ARBA" id="ARBA00023274"/>
    </source>
</evidence>
<proteinExistence type="predicted"/>
<feature type="compositionally biased region" description="Basic residues" evidence="9">
    <location>
        <begin position="250"/>
        <end position="276"/>
    </location>
</feature>
<reference evidence="11 12" key="1">
    <citation type="submission" date="2021-06" db="EMBL/GenBank/DDBJ databases">
        <title>Caerostris extrusa draft genome.</title>
        <authorList>
            <person name="Kono N."/>
            <person name="Arakawa K."/>
        </authorList>
    </citation>
    <scope>NUCLEOTIDE SEQUENCE [LARGE SCALE GENOMIC DNA]</scope>
</reference>
<feature type="region of interest" description="Disordered" evidence="9">
    <location>
        <begin position="206"/>
        <end position="408"/>
    </location>
</feature>
<evidence type="ECO:0000256" key="3">
    <source>
        <dbReference type="ARBA" id="ARBA00016996"/>
    </source>
</evidence>
<keyword evidence="5" id="KW-0539">Nucleus</keyword>
<dbReference type="PANTHER" id="PTHR13952">
    <property type="entry name" value="U1 SMALL NUCLEAR RIBONUCLEOPROTEIN 70 KD"/>
    <property type="match status" value="1"/>
</dbReference>
<evidence type="ECO:0000313" key="11">
    <source>
        <dbReference type="EMBL" id="GIY42349.1"/>
    </source>
</evidence>
<feature type="domain" description="RRM" evidence="10">
    <location>
        <begin position="102"/>
        <end position="198"/>
    </location>
</feature>
<dbReference type="GO" id="GO:0003729">
    <property type="term" value="F:mRNA binding"/>
    <property type="evidence" value="ECO:0007669"/>
    <property type="project" value="TreeGrafter"/>
</dbReference>
<dbReference type="EMBL" id="BPLR01010839">
    <property type="protein sequence ID" value="GIY42349.1"/>
    <property type="molecule type" value="Genomic_DNA"/>
</dbReference>
<feature type="compositionally biased region" description="Gly residues" evidence="9">
    <location>
        <begin position="209"/>
        <end position="218"/>
    </location>
</feature>
<accession>A0AAV4T829</accession>
<evidence type="ECO:0000256" key="5">
    <source>
        <dbReference type="ARBA" id="ARBA00023242"/>
    </source>
</evidence>
<dbReference type="SUPFAM" id="SSF54928">
    <property type="entry name" value="RNA-binding domain, RBD"/>
    <property type="match status" value="1"/>
</dbReference>
<evidence type="ECO:0000256" key="1">
    <source>
        <dbReference type="ARBA" id="ARBA00004324"/>
    </source>
</evidence>
<name>A0AAV4T829_CAEEX</name>
<dbReference type="InterPro" id="IPR022023">
    <property type="entry name" value="U1snRNP70_N"/>
</dbReference>